<feature type="region of interest" description="Disordered" evidence="1">
    <location>
        <begin position="112"/>
        <end position="298"/>
    </location>
</feature>
<dbReference type="OMA" id="IHPFSDC"/>
<accession>A0A8C2LBI9</accession>
<organism evidence="2 3">
    <name type="scientific">Cricetulus griseus</name>
    <name type="common">Chinese hamster</name>
    <name type="synonym">Cricetulus barabensis griseus</name>
    <dbReference type="NCBI Taxonomy" id="10029"/>
    <lineage>
        <taxon>Eukaryota</taxon>
        <taxon>Metazoa</taxon>
        <taxon>Chordata</taxon>
        <taxon>Craniata</taxon>
        <taxon>Vertebrata</taxon>
        <taxon>Euteleostomi</taxon>
        <taxon>Mammalia</taxon>
        <taxon>Eutheria</taxon>
        <taxon>Euarchontoglires</taxon>
        <taxon>Glires</taxon>
        <taxon>Rodentia</taxon>
        <taxon>Myomorpha</taxon>
        <taxon>Muroidea</taxon>
        <taxon>Cricetidae</taxon>
        <taxon>Cricetinae</taxon>
        <taxon>Cricetulus</taxon>
    </lineage>
</organism>
<feature type="compositionally biased region" description="Acidic residues" evidence="1">
    <location>
        <begin position="119"/>
        <end position="129"/>
    </location>
</feature>
<feature type="compositionally biased region" description="Pro residues" evidence="1">
    <location>
        <begin position="132"/>
        <end position="144"/>
    </location>
</feature>
<name>A0A8C2LBI9_CRIGR</name>
<dbReference type="Proteomes" id="UP000694386">
    <property type="component" value="Unplaced"/>
</dbReference>
<protein>
    <submittedName>
        <fullName evidence="2">Protein interacting with cyclin A1</fullName>
    </submittedName>
</protein>
<dbReference type="AlphaFoldDB" id="A0A8C2LBI9"/>
<feature type="compositionally biased region" description="Basic and acidic residues" evidence="1">
    <location>
        <begin position="231"/>
        <end position="252"/>
    </location>
</feature>
<feature type="compositionally biased region" description="Polar residues" evidence="1">
    <location>
        <begin position="268"/>
        <end position="282"/>
    </location>
</feature>
<sequence>MWVRTTTVTIKRWTEEKPGCCKTNIWDKTEKTDISRLPSWKRGHLDIEESSSDISSSDCRETDRRCWKHQKCAGHIHPFSDCGHHNHHCNCESRCKSYRPVSVAVIHHPIHHVCRPDDRNEEPEEEEETPSSVPPGPDTRPVPGAPDSAAPITIWRSESPTDKSQDVKVTKKKEKEKEDEMVDEKAKLKKKVKKGKLITKKKVPVKSASSPPDLSRSLSPRELVRTSESSPESREELESEESYERGKERPSSEEIVESSSSRKREKSTTQAKKNGTKTLQTKKISKRKSPPVSNPNLS</sequence>
<proteinExistence type="predicted"/>
<feature type="compositionally biased region" description="Low complexity" evidence="1">
    <location>
        <begin position="205"/>
        <end position="230"/>
    </location>
</feature>
<reference evidence="2" key="1">
    <citation type="submission" date="2025-08" db="UniProtKB">
        <authorList>
            <consortium name="Ensembl"/>
        </authorList>
    </citation>
    <scope>IDENTIFICATION</scope>
</reference>
<reference evidence="2" key="2">
    <citation type="submission" date="2025-09" db="UniProtKB">
        <authorList>
            <consortium name="Ensembl"/>
        </authorList>
    </citation>
    <scope>IDENTIFICATION</scope>
</reference>
<feature type="compositionally biased region" description="Basic residues" evidence="1">
    <location>
        <begin position="187"/>
        <end position="204"/>
    </location>
</feature>
<dbReference type="Ensembl" id="ENSCGRT00001002830.1">
    <property type="protein sequence ID" value="ENSCGRP00001002205.1"/>
    <property type="gene ID" value="ENSCGRG00001002318.1"/>
</dbReference>
<feature type="compositionally biased region" description="Basic and acidic residues" evidence="1">
    <location>
        <begin position="159"/>
        <end position="186"/>
    </location>
</feature>
<evidence type="ECO:0000313" key="3">
    <source>
        <dbReference type="Proteomes" id="UP000694386"/>
    </source>
</evidence>
<evidence type="ECO:0000313" key="2">
    <source>
        <dbReference type="Ensembl" id="ENSCGRP00001002205.1"/>
    </source>
</evidence>
<evidence type="ECO:0000256" key="1">
    <source>
        <dbReference type="SAM" id="MobiDB-lite"/>
    </source>
</evidence>